<proteinExistence type="predicted"/>
<keyword evidence="2" id="KW-1185">Reference proteome</keyword>
<dbReference type="EMBL" id="ML976616">
    <property type="protein sequence ID" value="KAF1846431.1"/>
    <property type="molecule type" value="Genomic_DNA"/>
</dbReference>
<reference evidence="1" key="1">
    <citation type="submission" date="2020-01" db="EMBL/GenBank/DDBJ databases">
        <authorList>
            <consortium name="DOE Joint Genome Institute"/>
            <person name="Haridas S."/>
            <person name="Albert R."/>
            <person name="Binder M."/>
            <person name="Bloem J."/>
            <person name="Labutti K."/>
            <person name="Salamov A."/>
            <person name="Andreopoulos B."/>
            <person name="Baker S.E."/>
            <person name="Barry K."/>
            <person name="Bills G."/>
            <person name="Bluhm B.H."/>
            <person name="Cannon C."/>
            <person name="Castanera R."/>
            <person name="Culley D.E."/>
            <person name="Daum C."/>
            <person name="Ezra D."/>
            <person name="Gonzalez J.B."/>
            <person name="Henrissat B."/>
            <person name="Kuo A."/>
            <person name="Liang C."/>
            <person name="Lipzen A."/>
            <person name="Lutzoni F."/>
            <person name="Magnuson J."/>
            <person name="Mondo S."/>
            <person name="Nolan M."/>
            <person name="Ohm R."/>
            <person name="Pangilinan J."/>
            <person name="Park H.-J."/>
            <person name="Ramirez L."/>
            <person name="Alfaro M."/>
            <person name="Sun H."/>
            <person name="Tritt A."/>
            <person name="Yoshinaga Y."/>
            <person name="Zwiers L.-H."/>
            <person name="Turgeon B.G."/>
            <person name="Goodwin S.B."/>
            <person name="Spatafora J.W."/>
            <person name="Crous P.W."/>
            <person name="Grigoriev I.V."/>
        </authorList>
    </citation>
    <scope>NUCLEOTIDE SEQUENCE</scope>
    <source>
        <strain evidence="1">CBS 394.84</strain>
    </source>
</reference>
<accession>A0A9P4GJS4</accession>
<dbReference type="AlphaFoldDB" id="A0A9P4GJS4"/>
<dbReference type="GeneID" id="63849186"/>
<evidence type="ECO:0000313" key="1">
    <source>
        <dbReference type="EMBL" id="KAF1846431.1"/>
    </source>
</evidence>
<organism evidence="1 2">
    <name type="scientific">Cucurbitaria berberidis CBS 394.84</name>
    <dbReference type="NCBI Taxonomy" id="1168544"/>
    <lineage>
        <taxon>Eukaryota</taxon>
        <taxon>Fungi</taxon>
        <taxon>Dikarya</taxon>
        <taxon>Ascomycota</taxon>
        <taxon>Pezizomycotina</taxon>
        <taxon>Dothideomycetes</taxon>
        <taxon>Pleosporomycetidae</taxon>
        <taxon>Pleosporales</taxon>
        <taxon>Pleosporineae</taxon>
        <taxon>Cucurbitariaceae</taxon>
        <taxon>Cucurbitaria</taxon>
    </lineage>
</organism>
<dbReference type="OrthoDB" id="3798564at2759"/>
<dbReference type="RefSeq" id="XP_040788994.1">
    <property type="nucleotide sequence ID" value="XM_040931934.1"/>
</dbReference>
<sequence length="632" mass="71186">MGLRHQLFIIAKINGRYRSLACVHHQWLYGFTVLKTCRRLVKIFQCPQNAHLLKLELARASGFPPKAWEDEVEFDEPPEFPFITTCLLTGTSVDLENNYISQATAEPWNVAFYAIDNDDGITIFDLTDLNCISHCFVHFRADNYEDDKQQAGIFISKTMVPLFGSEYLSIYYKNSEQTLEMRQVADWMSDIPLIDTTVLEDIWPEGDWFSRSRNRLPPAVSNLQVNNPELGRKTLAEQAMEMTIQKLLREEHELQYDVEDLPGFTSRLRSYFNVHPHAIKDTPFGFELLQTAYRDSSNLDLHAFPFLTGEEVLVLVRNASKNLSIFDVSGNNNMHIEHFAQIPRDIHIEKLYMWAPDALSSSEVRLALQGHTIGNVYAWADFRAAFVAYKASPDIPRPTQETQDSSQSSKEATFIGLATNIMWVLSDNRSDGTSATKNQTPSPLLLFQGSTKVEGAVIPIKDTYLDSAMLTHSLAKCMYALALVDGYKLSQPHDVISGVLAFGLALRNPKSSYAIESLPAELYTLARLAYHGYPAVVVPPSKTNERTIVIVQERSKDTTFHFRVACVSVDENGILHFHDFPTVLGGDGMQQNTGTWTHLVGNMKGVEVGPCDEGTVHNLFKIVKNVHVTKVN</sequence>
<name>A0A9P4GJS4_9PLEO</name>
<dbReference type="Proteomes" id="UP000800039">
    <property type="component" value="Unassembled WGS sequence"/>
</dbReference>
<gene>
    <name evidence="1" type="ORF">K460DRAFT_356108</name>
</gene>
<comment type="caution">
    <text evidence="1">The sequence shown here is derived from an EMBL/GenBank/DDBJ whole genome shotgun (WGS) entry which is preliminary data.</text>
</comment>
<protein>
    <submittedName>
        <fullName evidence="1">Uncharacterized protein</fullName>
    </submittedName>
</protein>
<evidence type="ECO:0000313" key="2">
    <source>
        <dbReference type="Proteomes" id="UP000800039"/>
    </source>
</evidence>